<evidence type="ECO:0000256" key="1">
    <source>
        <dbReference type="SAM" id="MobiDB-lite"/>
    </source>
</evidence>
<dbReference type="AlphaFoldDB" id="A0A1E7FDX4"/>
<reference evidence="2 3" key="1">
    <citation type="submission" date="2016-09" db="EMBL/GenBank/DDBJ databases">
        <title>Extensive genetic diversity and differential bi-allelic expression allows diatom success in the polar Southern Ocean.</title>
        <authorList>
            <consortium name="DOE Joint Genome Institute"/>
            <person name="Mock T."/>
            <person name="Otillar R.P."/>
            <person name="Strauss J."/>
            <person name="Dupont C."/>
            <person name="Frickenhaus S."/>
            <person name="Maumus F."/>
            <person name="Mcmullan M."/>
            <person name="Sanges R."/>
            <person name="Schmutz J."/>
            <person name="Toseland A."/>
            <person name="Valas R."/>
            <person name="Veluchamy A."/>
            <person name="Ward B.J."/>
            <person name="Allen A."/>
            <person name="Barry K."/>
            <person name="Falciatore A."/>
            <person name="Ferrante M."/>
            <person name="Fortunato A.E."/>
            <person name="Gloeckner G."/>
            <person name="Gruber A."/>
            <person name="Hipkin R."/>
            <person name="Janech M."/>
            <person name="Kroth P."/>
            <person name="Leese F."/>
            <person name="Lindquist E."/>
            <person name="Lyon B.R."/>
            <person name="Martin J."/>
            <person name="Mayer C."/>
            <person name="Parker M."/>
            <person name="Quesneville H."/>
            <person name="Raymond J."/>
            <person name="Uhlig C."/>
            <person name="Valentin K.U."/>
            <person name="Worden A.Z."/>
            <person name="Armbrust E.V."/>
            <person name="Bowler C."/>
            <person name="Green B."/>
            <person name="Moulton V."/>
            <person name="Van Oosterhout C."/>
            <person name="Grigoriev I."/>
        </authorList>
    </citation>
    <scope>NUCLEOTIDE SEQUENCE [LARGE SCALE GENOMIC DNA]</scope>
    <source>
        <strain evidence="2 3">CCMP1102</strain>
    </source>
</reference>
<organism evidence="2 3">
    <name type="scientific">Fragilariopsis cylindrus CCMP1102</name>
    <dbReference type="NCBI Taxonomy" id="635003"/>
    <lineage>
        <taxon>Eukaryota</taxon>
        <taxon>Sar</taxon>
        <taxon>Stramenopiles</taxon>
        <taxon>Ochrophyta</taxon>
        <taxon>Bacillariophyta</taxon>
        <taxon>Bacillariophyceae</taxon>
        <taxon>Bacillariophycidae</taxon>
        <taxon>Bacillariales</taxon>
        <taxon>Bacillariaceae</taxon>
        <taxon>Fragilariopsis</taxon>
    </lineage>
</organism>
<sequence length="425" mass="48888">MSTFRKAMEESGFGIRFHDHQQDDIDIDNNNNNDDDDDEATIDVGDKKMIHNTSLSSSSLLPSYTRDGNRSITSYTTECTTDTTRISNTTRARGTTTTAAEKDRNKNKRFFLLFVKILMKLIEEKDDTNIVYQNAQAVIRDCEQRKKRGEIKSFTESLYAPLKETVGIHYWNEARQLLHHNTMLSITTRSPLSTLLCQSTSSMTVRKCNKAPTGNSSREYKVTATMKNNNNNSNSNYNYNNNGNNEEMNIRNKRLWMIISIFMQYLERKDAKLYMKARSLINECVERHRSCKYNCEKYSISSTTSTTTTSTSTSTGTTRTSSLSGSIQFCLKKNIGVDYWRRAESYVAKALLMKHDQNYNKNQMKIKDVVLPGNTTTDVERIITDHHHPISNTTVIKNHRRVSEYNNSNDTTSKRRCFENNNIVL</sequence>
<dbReference type="EMBL" id="KV784358">
    <property type="protein sequence ID" value="OEU16382.1"/>
    <property type="molecule type" value="Genomic_DNA"/>
</dbReference>
<feature type="region of interest" description="Disordered" evidence="1">
    <location>
        <begin position="13"/>
        <end position="38"/>
    </location>
</feature>
<name>A0A1E7FDX4_9STRA</name>
<dbReference type="InParanoid" id="A0A1E7FDX4"/>
<proteinExistence type="predicted"/>
<keyword evidence="3" id="KW-1185">Reference proteome</keyword>
<dbReference type="OrthoDB" id="48934at2759"/>
<dbReference type="KEGG" id="fcy:FRACYDRAFT_261221"/>
<gene>
    <name evidence="2" type="ORF">FRACYDRAFT_261221</name>
</gene>
<accession>A0A1E7FDX4</accession>
<evidence type="ECO:0000313" key="2">
    <source>
        <dbReference type="EMBL" id="OEU16382.1"/>
    </source>
</evidence>
<dbReference type="Proteomes" id="UP000095751">
    <property type="component" value="Unassembled WGS sequence"/>
</dbReference>
<protein>
    <submittedName>
        <fullName evidence="2">Uncharacterized protein</fullName>
    </submittedName>
</protein>
<evidence type="ECO:0000313" key="3">
    <source>
        <dbReference type="Proteomes" id="UP000095751"/>
    </source>
</evidence>